<evidence type="ECO:0000256" key="4">
    <source>
        <dbReference type="PROSITE-ProRule" id="PRU00335"/>
    </source>
</evidence>
<name>A0A011UC91_9HYPH</name>
<dbReference type="Pfam" id="PF00440">
    <property type="entry name" value="TetR_N"/>
    <property type="match status" value="1"/>
</dbReference>
<dbReference type="Pfam" id="PF17932">
    <property type="entry name" value="TetR_C_24"/>
    <property type="match status" value="1"/>
</dbReference>
<organism evidence="6 8">
    <name type="scientific">Aquamicrobium defluvii</name>
    <dbReference type="NCBI Taxonomy" id="69279"/>
    <lineage>
        <taxon>Bacteria</taxon>
        <taxon>Pseudomonadati</taxon>
        <taxon>Pseudomonadota</taxon>
        <taxon>Alphaproteobacteria</taxon>
        <taxon>Hyphomicrobiales</taxon>
        <taxon>Phyllobacteriaceae</taxon>
        <taxon>Aquamicrobium</taxon>
    </lineage>
</organism>
<dbReference type="SUPFAM" id="SSF48498">
    <property type="entry name" value="Tetracyclin repressor-like, C-terminal domain"/>
    <property type="match status" value="1"/>
</dbReference>
<sequence>MVSKTEKAPRRTKSLPTPEALRLHAIDMMQELGYHAVTLRSLADRIGIKAASLYNHIENKEQLLFDLLSTIQIELLQEMEKRLDGIEGPRNRLRTFVEVHIEFHTTRRKEVFIGNMERRNLSKSHNQEIIRLRTQYQAILEDILQEGRERGEFNIIDMRLVTNAIFGALNDIATWYRQNGRLGRADISHTYAQLIFRMLGILDETRQEGQGSKKA</sequence>
<dbReference type="eggNOG" id="COG1309">
    <property type="taxonomic scope" value="Bacteria"/>
</dbReference>
<reference evidence="7 9" key="2">
    <citation type="submission" date="2019-03" db="EMBL/GenBank/DDBJ databases">
        <title>Genomic Encyclopedia of Type Strains, Phase IV (KMG-IV): sequencing the most valuable type-strain genomes for metagenomic binning, comparative biology and taxonomic classification.</title>
        <authorList>
            <person name="Goeker M."/>
        </authorList>
    </citation>
    <scope>NUCLEOTIDE SEQUENCE [LARGE SCALE GENOMIC DNA]</scope>
    <source>
        <strain evidence="7 9">DSM 11603</strain>
    </source>
</reference>
<dbReference type="PROSITE" id="PS50977">
    <property type="entry name" value="HTH_TETR_2"/>
    <property type="match status" value="1"/>
</dbReference>
<reference evidence="6 8" key="1">
    <citation type="submission" date="2014-02" db="EMBL/GenBank/DDBJ databases">
        <title>Aquamicrobium defluvii Genome sequencing.</title>
        <authorList>
            <person name="Wang X."/>
        </authorList>
    </citation>
    <scope>NUCLEOTIDE SEQUENCE [LARGE SCALE GENOMIC DNA]</scope>
    <source>
        <strain evidence="6 8">W13Z1</strain>
    </source>
</reference>
<dbReference type="OrthoDB" id="5292901at2"/>
<dbReference type="Gene3D" id="1.10.10.60">
    <property type="entry name" value="Homeodomain-like"/>
    <property type="match status" value="1"/>
</dbReference>
<gene>
    <name evidence="6" type="ORF">BG36_11430</name>
    <name evidence="7" type="ORF">DES43_12941</name>
</gene>
<dbReference type="InterPro" id="IPR001647">
    <property type="entry name" value="HTH_TetR"/>
</dbReference>
<evidence type="ECO:0000313" key="6">
    <source>
        <dbReference type="EMBL" id="EXL03731.1"/>
    </source>
</evidence>
<dbReference type="Proteomes" id="UP000294958">
    <property type="component" value="Unassembled WGS sequence"/>
</dbReference>
<evidence type="ECO:0000256" key="3">
    <source>
        <dbReference type="ARBA" id="ARBA00023163"/>
    </source>
</evidence>
<dbReference type="HOGENOM" id="CLU_069356_12_4_5"/>
<dbReference type="AlphaFoldDB" id="A0A011UC91"/>
<dbReference type="PATRIC" id="fig|69279.3.peg.3376"/>
<accession>A0A011UC91</accession>
<dbReference type="RefSeq" id="WP_035029290.1">
    <property type="nucleotide sequence ID" value="NZ_KK073896.1"/>
</dbReference>
<evidence type="ECO:0000256" key="1">
    <source>
        <dbReference type="ARBA" id="ARBA00023015"/>
    </source>
</evidence>
<evidence type="ECO:0000313" key="9">
    <source>
        <dbReference type="Proteomes" id="UP000294958"/>
    </source>
</evidence>
<feature type="DNA-binding region" description="H-T-H motif" evidence="4">
    <location>
        <begin position="38"/>
        <end position="57"/>
    </location>
</feature>
<proteinExistence type="predicted"/>
<evidence type="ECO:0000256" key="2">
    <source>
        <dbReference type="ARBA" id="ARBA00023125"/>
    </source>
</evidence>
<keyword evidence="1" id="KW-0805">Transcription regulation</keyword>
<dbReference type="PANTHER" id="PTHR30055">
    <property type="entry name" value="HTH-TYPE TRANSCRIPTIONAL REGULATOR RUTR"/>
    <property type="match status" value="1"/>
</dbReference>
<dbReference type="Proteomes" id="UP000019849">
    <property type="component" value="Unassembled WGS sequence"/>
</dbReference>
<protein>
    <submittedName>
        <fullName evidence="7">TetR family transcriptional regulator</fullName>
    </submittedName>
</protein>
<dbReference type="GO" id="GO:0003700">
    <property type="term" value="F:DNA-binding transcription factor activity"/>
    <property type="evidence" value="ECO:0007669"/>
    <property type="project" value="TreeGrafter"/>
</dbReference>
<dbReference type="SUPFAM" id="SSF46689">
    <property type="entry name" value="Homeodomain-like"/>
    <property type="match status" value="1"/>
</dbReference>
<evidence type="ECO:0000313" key="8">
    <source>
        <dbReference type="Proteomes" id="UP000019849"/>
    </source>
</evidence>
<dbReference type="InterPro" id="IPR036271">
    <property type="entry name" value="Tet_transcr_reg_TetR-rel_C_sf"/>
</dbReference>
<dbReference type="InterPro" id="IPR041490">
    <property type="entry name" value="KstR2_TetR_C"/>
</dbReference>
<evidence type="ECO:0000313" key="7">
    <source>
        <dbReference type="EMBL" id="TDR32100.1"/>
    </source>
</evidence>
<dbReference type="InterPro" id="IPR050109">
    <property type="entry name" value="HTH-type_TetR-like_transc_reg"/>
</dbReference>
<dbReference type="PANTHER" id="PTHR30055:SF234">
    <property type="entry name" value="HTH-TYPE TRANSCRIPTIONAL REGULATOR BETI"/>
    <property type="match status" value="1"/>
</dbReference>
<dbReference type="EMBL" id="JENY01000024">
    <property type="protein sequence ID" value="EXL03731.1"/>
    <property type="molecule type" value="Genomic_DNA"/>
</dbReference>
<comment type="caution">
    <text evidence="6">The sequence shown here is derived from an EMBL/GenBank/DDBJ whole genome shotgun (WGS) entry which is preliminary data.</text>
</comment>
<dbReference type="InterPro" id="IPR009057">
    <property type="entry name" value="Homeodomain-like_sf"/>
</dbReference>
<dbReference type="Gene3D" id="1.10.357.10">
    <property type="entry name" value="Tetracycline Repressor, domain 2"/>
    <property type="match status" value="1"/>
</dbReference>
<keyword evidence="9" id="KW-1185">Reference proteome</keyword>
<keyword evidence="2 4" id="KW-0238">DNA-binding</keyword>
<evidence type="ECO:0000259" key="5">
    <source>
        <dbReference type="PROSITE" id="PS50977"/>
    </source>
</evidence>
<keyword evidence="3" id="KW-0804">Transcription</keyword>
<dbReference type="STRING" id="69279.BG36_11430"/>
<feature type="domain" description="HTH tetR-type" evidence="5">
    <location>
        <begin position="15"/>
        <end position="75"/>
    </location>
</feature>
<dbReference type="EMBL" id="SNZF01000029">
    <property type="protein sequence ID" value="TDR32100.1"/>
    <property type="molecule type" value="Genomic_DNA"/>
</dbReference>
<dbReference type="GO" id="GO:0000976">
    <property type="term" value="F:transcription cis-regulatory region binding"/>
    <property type="evidence" value="ECO:0007669"/>
    <property type="project" value="TreeGrafter"/>
</dbReference>